<reference evidence="3" key="1">
    <citation type="submission" date="2022-11" db="UniProtKB">
        <authorList>
            <consortium name="WormBaseParasite"/>
        </authorList>
    </citation>
    <scope>IDENTIFICATION</scope>
</reference>
<keyword evidence="2" id="KW-1185">Reference proteome</keyword>
<keyword evidence="1" id="KW-0472">Membrane</keyword>
<dbReference type="AlphaFoldDB" id="A0A915KI60"/>
<dbReference type="WBParaSite" id="nRc.2.0.1.t38428-RA">
    <property type="protein sequence ID" value="nRc.2.0.1.t38428-RA"/>
    <property type="gene ID" value="nRc.2.0.1.g38428"/>
</dbReference>
<organism evidence="2 3">
    <name type="scientific">Romanomermis culicivorax</name>
    <name type="common">Nematode worm</name>
    <dbReference type="NCBI Taxonomy" id="13658"/>
    <lineage>
        <taxon>Eukaryota</taxon>
        <taxon>Metazoa</taxon>
        <taxon>Ecdysozoa</taxon>
        <taxon>Nematoda</taxon>
        <taxon>Enoplea</taxon>
        <taxon>Dorylaimia</taxon>
        <taxon>Mermithida</taxon>
        <taxon>Mermithoidea</taxon>
        <taxon>Mermithidae</taxon>
        <taxon>Romanomermis</taxon>
    </lineage>
</organism>
<proteinExistence type="predicted"/>
<name>A0A915KI60_ROMCU</name>
<evidence type="ECO:0000256" key="1">
    <source>
        <dbReference type="SAM" id="Phobius"/>
    </source>
</evidence>
<evidence type="ECO:0000313" key="3">
    <source>
        <dbReference type="WBParaSite" id="nRc.2.0.1.t38428-RA"/>
    </source>
</evidence>
<keyword evidence="1" id="KW-0812">Transmembrane</keyword>
<keyword evidence="1" id="KW-1133">Transmembrane helix</keyword>
<sequence length="68" mass="8061">MNPLQVSKIERNTVWISSWRRAFLADVAYWAHKAHRLMRRMGLCGVWAYEIIIVCFWQQAEACHHSST</sequence>
<evidence type="ECO:0000313" key="2">
    <source>
        <dbReference type="Proteomes" id="UP000887565"/>
    </source>
</evidence>
<dbReference type="Proteomes" id="UP000887565">
    <property type="component" value="Unplaced"/>
</dbReference>
<accession>A0A915KI60</accession>
<protein>
    <submittedName>
        <fullName evidence="3">Uncharacterized protein</fullName>
    </submittedName>
</protein>
<feature type="transmembrane region" description="Helical" evidence="1">
    <location>
        <begin position="41"/>
        <end position="60"/>
    </location>
</feature>